<dbReference type="SUPFAM" id="SSF81301">
    <property type="entry name" value="Nucleotidyltransferase"/>
    <property type="match status" value="1"/>
</dbReference>
<keyword evidence="3" id="KW-1185">Reference proteome</keyword>
<proteinExistence type="predicted"/>
<dbReference type="InterPro" id="IPR006116">
    <property type="entry name" value="NT_2-5OAS_ClassI-CCAase"/>
</dbReference>
<dbReference type="Pfam" id="PF18144">
    <property type="entry name" value="SMODS"/>
    <property type="match status" value="1"/>
</dbReference>
<reference evidence="2 3" key="1">
    <citation type="journal article" date="2022" name="Res Sq">
        <title>Evolution of multicellular longitudinally dividing oral cavity symbionts (Neisseriaceae).</title>
        <authorList>
            <person name="Nyongesa S."/>
            <person name="Weber P."/>
            <person name="Bernet E."/>
            <person name="Pullido F."/>
            <person name="Nieckarz M."/>
            <person name="Delaby M."/>
            <person name="Nieves C."/>
            <person name="Viehboeck T."/>
            <person name="Krause N."/>
            <person name="Rivera-Millot A."/>
            <person name="Nakamura A."/>
            <person name="Vischer N."/>
            <person name="VanNieuwenhze M."/>
            <person name="Brun Y."/>
            <person name="Cava F."/>
            <person name="Bulgheresi S."/>
            <person name="Veyrier F."/>
        </authorList>
    </citation>
    <scope>NUCLEOTIDE SEQUENCE [LARGE SCALE GENOMIC DNA]</scope>
    <source>
        <strain evidence="2 3">SN4</strain>
    </source>
</reference>
<keyword evidence="1" id="KW-0051">Antiviral defense</keyword>
<accession>A0ABY4E1J9</accession>
<organism evidence="2 3">
    <name type="scientific">Vitreoscilla massiliensis</name>
    <dbReference type="NCBI Taxonomy" id="1689272"/>
    <lineage>
        <taxon>Bacteria</taxon>
        <taxon>Pseudomonadati</taxon>
        <taxon>Pseudomonadota</taxon>
        <taxon>Betaproteobacteria</taxon>
        <taxon>Neisseriales</taxon>
        <taxon>Neisseriaceae</taxon>
        <taxon>Vitreoscilla</taxon>
    </lineage>
</organism>
<sequence>MSNTTVETIRTRCNTITKRINSDYWSIDSDSKNRLYVGSYGRGTEIWVSDIDLLVILPNSFYHRFNDYTNNGQSALLNHVKDTLRKTYSTSFIKGDGQVVGIKFSDGIEFEVVPAFSVTDGSFLYPDTNNGGSWKVTNPRAEIKAMNELNVITKKNLKNFCRMIRAWKETNNVQISGILLDTLAYKFLENWKYKDKGYVYYDWMTRDFFNYLMNQDINKEYWLAPGSNRRVYKTGNFQNKAQKAFNLAVSAIQDEEKYPALAKSNWRAIYGTKFPN</sequence>
<dbReference type="RefSeq" id="WP_108721538.1">
    <property type="nucleotide sequence ID" value="NZ_CP091511.1"/>
</dbReference>
<gene>
    <name evidence="2" type="ORF">LVJ82_17355</name>
</gene>
<name>A0ABY4E1J9_9NEIS</name>
<evidence type="ECO:0000256" key="1">
    <source>
        <dbReference type="ARBA" id="ARBA00023118"/>
    </source>
</evidence>
<dbReference type="CDD" id="cd05400">
    <property type="entry name" value="NT_2-5OAS_ClassI-CCAase"/>
    <property type="match status" value="1"/>
</dbReference>
<dbReference type="Gene3D" id="3.30.460.10">
    <property type="entry name" value="Beta Polymerase, domain 2"/>
    <property type="match status" value="1"/>
</dbReference>
<evidence type="ECO:0000313" key="2">
    <source>
        <dbReference type="EMBL" id="UOO89188.1"/>
    </source>
</evidence>
<protein>
    <submittedName>
        <fullName evidence="2">Nucleotidyltransferase domain-containing protein</fullName>
    </submittedName>
</protein>
<dbReference type="EMBL" id="CP091511">
    <property type="protein sequence ID" value="UOO89188.1"/>
    <property type="molecule type" value="Genomic_DNA"/>
</dbReference>
<dbReference type="InterPro" id="IPR043519">
    <property type="entry name" value="NT_sf"/>
</dbReference>
<evidence type="ECO:0000313" key="3">
    <source>
        <dbReference type="Proteomes" id="UP000832011"/>
    </source>
</evidence>
<dbReference type="Proteomes" id="UP000832011">
    <property type="component" value="Chromosome"/>
</dbReference>